<dbReference type="KEGG" id="btab:109034012"/>
<keyword evidence="3" id="KW-0175">Coiled coil</keyword>
<dbReference type="InterPro" id="IPR010422">
    <property type="entry name" value="Ccdc124/Oxs1"/>
</dbReference>
<evidence type="ECO:0000313" key="6">
    <source>
        <dbReference type="EMBL" id="CAH0380890.1"/>
    </source>
</evidence>
<name>A0A9N9ZZ15_BEMTA</name>
<evidence type="ECO:0000256" key="4">
    <source>
        <dbReference type="SAM" id="MobiDB-lite"/>
    </source>
</evidence>
<dbReference type="EMBL" id="OU963862">
    <property type="protein sequence ID" value="CAH0380890.1"/>
    <property type="molecule type" value="Genomic_DNA"/>
</dbReference>
<dbReference type="GO" id="GO:0030496">
    <property type="term" value="C:midbody"/>
    <property type="evidence" value="ECO:0007669"/>
    <property type="project" value="UniProtKB-SubCell"/>
</dbReference>
<comment type="subcellular location">
    <subcellularLocation>
        <location evidence="1">Midbody</location>
    </subcellularLocation>
</comment>
<dbReference type="Pfam" id="PF06244">
    <property type="entry name" value="Ccdc124"/>
    <property type="match status" value="1"/>
</dbReference>
<dbReference type="PANTHER" id="PTHR21680">
    <property type="entry name" value="COILED-COIL DOMAIN-CONTAINING PROTEIN 124"/>
    <property type="match status" value="1"/>
</dbReference>
<evidence type="ECO:0000256" key="3">
    <source>
        <dbReference type="ARBA" id="ARBA00023054"/>
    </source>
</evidence>
<keyword evidence="7" id="KW-1185">Reference proteome</keyword>
<dbReference type="AlphaFoldDB" id="A0A9N9ZZ15"/>
<feature type="domain" description="Coiled-coil" evidence="5">
    <location>
        <begin position="128"/>
        <end position="209"/>
    </location>
</feature>
<dbReference type="GO" id="GO:0006366">
    <property type="term" value="P:transcription by RNA polymerase II"/>
    <property type="evidence" value="ECO:0007669"/>
    <property type="project" value="TreeGrafter"/>
</dbReference>
<dbReference type="PANTHER" id="PTHR21680:SF0">
    <property type="entry name" value="COILED-COIL DOMAIN-CONTAINING PROTEIN 124"/>
    <property type="match status" value="1"/>
</dbReference>
<dbReference type="InterPro" id="IPR054414">
    <property type="entry name" value="Ccdc124/Oxs1_C"/>
</dbReference>
<protein>
    <recommendedName>
        <fullName evidence="5">Coiled-coil domain-containing protein</fullName>
    </recommendedName>
</protein>
<organism evidence="6 7">
    <name type="scientific">Bemisia tabaci</name>
    <name type="common">Sweetpotato whitefly</name>
    <name type="synonym">Aleurodes tabaci</name>
    <dbReference type="NCBI Taxonomy" id="7038"/>
    <lineage>
        <taxon>Eukaryota</taxon>
        <taxon>Metazoa</taxon>
        <taxon>Ecdysozoa</taxon>
        <taxon>Arthropoda</taxon>
        <taxon>Hexapoda</taxon>
        <taxon>Insecta</taxon>
        <taxon>Pterygota</taxon>
        <taxon>Neoptera</taxon>
        <taxon>Paraneoptera</taxon>
        <taxon>Hemiptera</taxon>
        <taxon>Sternorrhyncha</taxon>
        <taxon>Aleyrodoidea</taxon>
        <taxon>Aleyrodidae</taxon>
        <taxon>Aleyrodinae</taxon>
        <taxon>Bemisia</taxon>
    </lineage>
</organism>
<feature type="region of interest" description="Disordered" evidence="4">
    <location>
        <begin position="1"/>
        <end position="72"/>
    </location>
</feature>
<feature type="compositionally biased region" description="Basic and acidic residues" evidence="4">
    <location>
        <begin position="52"/>
        <end position="72"/>
    </location>
</feature>
<dbReference type="Proteomes" id="UP001152759">
    <property type="component" value="Chromosome 1"/>
</dbReference>
<dbReference type="GO" id="GO:0003713">
    <property type="term" value="F:transcription coactivator activity"/>
    <property type="evidence" value="ECO:0007669"/>
    <property type="project" value="TreeGrafter"/>
</dbReference>
<evidence type="ECO:0000256" key="1">
    <source>
        <dbReference type="ARBA" id="ARBA00004214"/>
    </source>
</evidence>
<dbReference type="GO" id="GO:0005634">
    <property type="term" value="C:nucleus"/>
    <property type="evidence" value="ECO:0007669"/>
    <property type="project" value="TreeGrafter"/>
</dbReference>
<accession>A0A9N9ZZ15</accession>
<sequence>MPKKFVGENSKAAAARARKAQASEEKEAIKKKQIEDELWKDDDKHVQRKQQRKESKEKKKMEQLEKKQEKKSILEQEIKSIKTTGKEPLAKITQAQIQAENEKRAAALSKLSSSKNVQTHVNVPLEENINHLQVEGAEARTIDEAISVLSLKETPVDKHPERRLKAAYAAFEEANMARIKAEHPTLRLSQLKQVLFKEWSKSPENPLNQTS</sequence>
<evidence type="ECO:0000256" key="2">
    <source>
        <dbReference type="ARBA" id="ARBA00008296"/>
    </source>
</evidence>
<comment type="similarity">
    <text evidence="2">Belongs to the CCDC124 family.</text>
</comment>
<proteinExistence type="inferred from homology"/>
<evidence type="ECO:0000259" key="5">
    <source>
        <dbReference type="Pfam" id="PF06244"/>
    </source>
</evidence>
<evidence type="ECO:0000313" key="7">
    <source>
        <dbReference type="Proteomes" id="UP001152759"/>
    </source>
</evidence>
<feature type="compositionally biased region" description="Basic and acidic residues" evidence="4">
    <location>
        <begin position="21"/>
        <end position="45"/>
    </location>
</feature>
<gene>
    <name evidence="6" type="ORF">BEMITA_LOCUS600</name>
</gene>
<reference evidence="6" key="1">
    <citation type="submission" date="2021-12" db="EMBL/GenBank/DDBJ databases">
        <authorList>
            <person name="King R."/>
        </authorList>
    </citation>
    <scope>NUCLEOTIDE SEQUENCE</scope>
</reference>